<sequence length="115" mass="11464">AVGRGLAEGLRAGAAPVGQVLVVDALRRRGGPRHQAGLGARGRRAGREGTVRAVVTVPDGAWVVLVDDVLTTGATLAESARALGIGRVAGALVLAATPPPPDPARPGPPALSHPR</sequence>
<evidence type="ECO:0000256" key="1">
    <source>
        <dbReference type="SAM" id="MobiDB-lite"/>
    </source>
</evidence>
<dbReference type="InterPro" id="IPR000836">
    <property type="entry name" value="PRTase_dom"/>
</dbReference>
<accession>A0ABT5TYR6</accession>
<dbReference type="CDD" id="cd06223">
    <property type="entry name" value="PRTases_typeI"/>
    <property type="match status" value="1"/>
</dbReference>
<dbReference type="SUPFAM" id="SSF53271">
    <property type="entry name" value="PRTase-like"/>
    <property type="match status" value="1"/>
</dbReference>
<feature type="region of interest" description="Disordered" evidence="1">
    <location>
        <begin position="96"/>
        <end position="115"/>
    </location>
</feature>
<name>A0ABT5TYR6_9MICO</name>
<evidence type="ECO:0000313" key="2">
    <source>
        <dbReference type="EMBL" id="MDD9207218.1"/>
    </source>
</evidence>
<comment type="caution">
    <text evidence="2">The sequence shown here is derived from an EMBL/GenBank/DDBJ whole genome shotgun (WGS) entry which is preliminary data.</text>
</comment>
<protein>
    <submittedName>
        <fullName evidence="2">ComF family protein</fullName>
    </submittedName>
</protein>
<dbReference type="InterPro" id="IPR029057">
    <property type="entry name" value="PRTase-like"/>
</dbReference>
<gene>
    <name evidence="2" type="ORF">PU560_12185</name>
</gene>
<keyword evidence="3" id="KW-1185">Reference proteome</keyword>
<evidence type="ECO:0000313" key="3">
    <source>
        <dbReference type="Proteomes" id="UP001165561"/>
    </source>
</evidence>
<organism evidence="2 3">
    <name type="scientific">Georgenia halotolerans</name>
    <dbReference type="NCBI Taxonomy" id="3028317"/>
    <lineage>
        <taxon>Bacteria</taxon>
        <taxon>Bacillati</taxon>
        <taxon>Actinomycetota</taxon>
        <taxon>Actinomycetes</taxon>
        <taxon>Micrococcales</taxon>
        <taxon>Bogoriellaceae</taxon>
        <taxon>Georgenia</taxon>
    </lineage>
</organism>
<feature type="compositionally biased region" description="Pro residues" evidence="1">
    <location>
        <begin position="97"/>
        <end position="115"/>
    </location>
</feature>
<feature type="non-terminal residue" evidence="2">
    <location>
        <position position="1"/>
    </location>
</feature>
<dbReference type="Proteomes" id="UP001165561">
    <property type="component" value="Unassembled WGS sequence"/>
</dbReference>
<dbReference type="EMBL" id="JARACI010001065">
    <property type="protein sequence ID" value="MDD9207218.1"/>
    <property type="molecule type" value="Genomic_DNA"/>
</dbReference>
<dbReference type="Gene3D" id="3.40.50.2020">
    <property type="match status" value="1"/>
</dbReference>
<proteinExistence type="predicted"/>
<reference evidence="2" key="1">
    <citation type="submission" date="2023-02" db="EMBL/GenBank/DDBJ databases">
        <title>Georgenia sp.10Sc9-8, isolated from a soil sample collected from the Taklamakan desert.</title>
        <authorList>
            <person name="Liu S."/>
        </authorList>
    </citation>
    <scope>NUCLEOTIDE SEQUENCE</scope>
    <source>
        <strain evidence="2">10Sc9-8</strain>
    </source>
</reference>